<feature type="non-terminal residue" evidence="1">
    <location>
        <position position="85"/>
    </location>
</feature>
<accession>A0ABU6T0V8</accession>
<gene>
    <name evidence="1" type="ORF">PIB30_109056</name>
</gene>
<evidence type="ECO:0000313" key="2">
    <source>
        <dbReference type="Proteomes" id="UP001341840"/>
    </source>
</evidence>
<dbReference type="Proteomes" id="UP001341840">
    <property type="component" value="Unassembled WGS sequence"/>
</dbReference>
<reference evidence="1 2" key="1">
    <citation type="journal article" date="2023" name="Plants (Basel)">
        <title>Bridging the Gap: Combining Genomics and Transcriptomics Approaches to Understand Stylosanthes scabra, an Orphan Legume from the Brazilian Caatinga.</title>
        <authorList>
            <person name="Ferreira-Neto J.R.C."/>
            <person name="da Silva M.D."/>
            <person name="Binneck E."/>
            <person name="de Melo N.F."/>
            <person name="da Silva R.H."/>
            <person name="de Melo A.L.T.M."/>
            <person name="Pandolfi V."/>
            <person name="Bustamante F.O."/>
            <person name="Brasileiro-Vidal A.C."/>
            <person name="Benko-Iseppon A.M."/>
        </authorList>
    </citation>
    <scope>NUCLEOTIDE SEQUENCE [LARGE SCALE GENOMIC DNA]</scope>
    <source>
        <tissue evidence="1">Leaves</tissue>
    </source>
</reference>
<name>A0ABU6T0V8_9FABA</name>
<dbReference type="EMBL" id="JASCZI010065797">
    <property type="protein sequence ID" value="MED6141995.1"/>
    <property type="molecule type" value="Genomic_DNA"/>
</dbReference>
<sequence>MDQQDETQSVLPSIPDDIMLEIFARSDAKTVGRDRLLFSPHFVSSHLNHTKQRSASTFVHFGMEGPRAIGSWVLRFNMQAGNHEL</sequence>
<organism evidence="1 2">
    <name type="scientific">Stylosanthes scabra</name>
    <dbReference type="NCBI Taxonomy" id="79078"/>
    <lineage>
        <taxon>Eukaryota</taxon>
        <taxon>Viridiplantae</taxon>
        <taxon>Streptophyta</taxon>
        <taxon>Embryophyta</taxon>
        <taxon>Tracheophyta</taxon>
        <taxon>Spermatophyta</taxon>
        <taxon>Magnoliopsida</taxon>
        <taxon>eudicotyledons</taxon>
        <taxon>Gunneridae</taxon>
        <taxon>Pentapetalae</taxon>
        <taxon>rosids</taxon>
        <taxon>fabids</taxon>
        <taxon>Fabales</taxon>
        <taxon>Fabaceae</taxon>
        <taxon>Papilionoideae</taxon>
        <taxon>50 kb inversion clade</taxon>
        <taxon>dalbergioids sensu lato</taxon>
        <taxon>Dalbergieae</taxon>
        <taxon>Pterocarpus clade</taxon>
        <taxon>Stylosanthes</taxon>
    </lineage>
</organism>
<proteinExistence type="predicted"/>
<keyword evidence="2" id="KW-1185">Reference proteome</keyword>
<protein>
    <recommendedName>
        <fullName evidence="3">F-box domain-containing protein</fullName>
    </recommendedName>
</protein>
<evidence type="ECO:0008006" key="3">
    <source>
        <dbReference type="Google" id="ProtNLM"/>
    </source>
</evidence>
<evidence type="ECO:0000313" key="1">
    <source>
        <dbReference type="EMBL" id="MED6141995.1"/>
    </source>
</evidence>
<comment type="caution">
    <text evidence="1">The sequence shown here is derived from an EMBL/GenBank/DDBJ whole genome shotgun (WGS) entry which is preliminary data.</text>
</comment>